<dbReference type="GO" id="GO:0016020">
    <property type="term" value="C:membrane"/>
    <property type="evidence" value="ECO:0007669"/>
    <property type="project" value="UniProtKB-SubCell"/>
</dbReference>
<evidence type="ECO:0000256" key="6">
    <source>
        <dbReference type="RuleBase" id="RU363077"/>
    </source>
</evidence>
<dbReference type="Pfam" id="PF00892">
    <property type="entry name" value="EamA"/>
    <property type="match status" value="1"/>
</dbReference>
<accession>A0A2P5DRQ6</accession>
<sequence length="337" mass="36479">MALAECTTVCLHTLYKAASSKGLNYFVFMAYSYLLGTLVLLPFCFIFSRRGLTSFKLPVIYKMVLLSLVGFLARVFGYKGLEYSSPALSSAISTLAPAFTFILAVIFRMEDVDLRRSSTQAKIIGTMVSVSGAMGAVLYKGPTILSSQYGSLAFHSLLTSQTNWVLGGFLLAGEQLCNSSTYILLAQILIMCPFELTVAFVYCLGVTIITIPVSFVVESDLSAWILSPDIRLTVVVYSAFFGQVFIITMHTCCLPSKGPLYISIFKPISIVIAAAASVMFLGDALHLGSVIGAIVLLLGFYAVLWGKAKEQKSRDCDSESPGASADAYTPLLQSHVR</sequence>
<organism evidence="9 10">
    <name type="scientific">Trema orientale</name>
    <name type="common">Charcoal tree</name>
    <name type="synonym">Celtis orientalis</name>
    <dbReference type="NCBI Taxonomy" id="63057"/>
    <lineage>
        <taxon>Eukaryota</taxon>
        <taxon>Viridiplantae</taxon>
        <taxon>Streptophyta</taxon>
        <taxon>Embryophyta</taxon>
        <taxon>Tracheophyta</taxon>
        <taxon>Spermatophyta</taxon>
        <taxon>Magnoliopsida</taxon>
        <taxon>eudicotyledons</taxon>
        <taxon>Gunneridae</taxon>
        <taxon>Pentapetalae</taxon>
        <taxon>rosids</taxon>
        <taxon>fabids</taxon>
        <taxon>Rosales</taxon>
        <taxon>Cannabaceae</taxon>
        <taxon>Trema</taxon>
    </lineage>
</organism>
<evidence type="ECO:0000313" key="9">
    <source>
        <dbReference type="EMBL" id="PON75976.1"/>
    </source>
</evidence>
<feature type="transmembrane region" description="Helical" evidence="6">
    <location>
        <begin position="59"/>
        <end position="76"/>
    </location>
</feature>
<feature type="domain" description="EamA" evidence="8">
    <location>
        <begin position="16"/>
        <end position="133"/>
    </location>
</feature>
<keyword evidence="4 6" id="KW-1133">Transmembrane helix</keyword>
<dbReference type="AlphaFoldDB" id="A0A2P5DRQ6"/>
<evidence type="ECO:0000256" key="3">
    <source>
        <dbReference type="ARBA" id="ARBA00022692"/>
    </source>
</evidence>
<evidence type="ECO:0000256" key="5">
    <source>
        <dbReference type="ARBA" id="ARBA00023136"/>
    </source>
</evidence>
<dbReference type="OrthoDB" id="1727045at2759"/>
<dbReference type="STRING" id="63057.A0A2P5DRQ6"/>
<gene>
    <name evidence="9" type="primary">TorWAT18</name>
    <name evidence="9" type="ORF">TorRG33x02_243750</name>
</gene>
<protein>
    <recommendedName>
        <fullName evidence="6">WAT1-related protein</fullName>
    </recommendedName>
</protein>
<dbReference type="InParanoid" id="A0A2P5DRQ6"/>
<feature type="transmembrane region" description="Helical" evidence="6">
    <location>
        <begin position="230"/>
        <end position="248"/>
    </location>
</feature>
<evidence type="ECO:0000256" key="2">
    <source>
        <dbReference type="ARBA" id="ARBA00007635"/>
    </source>
</evidence>
<evidence type="ECO:0000256" key="4">
    <source>
        <dbReference type="ARBA" id="ARBA00022989"/>
    </source>
</evidence>
<dbReference type="Proteomes" id="UP000237000">
    <property type="component" value="Unassembled WGS sequence"/>
</dbReference>
<reference evidence="10" key="1">
    <citation type="submission" date="2016-06" db="EMBL/GenBank/DDBJ databases">
        <title>Parallel loss of symbiosis genes in relatives of nitrogen-fixing non-legume Parasponia.</title>
        <authorList>
            <person name="Van Velzen R."/>
            <person name="Holmer R."/>
            <person name="Bu F."/>
            <person name="Rutten L."/>
            <person name="Van Zeijl A."/>
            <person name="Liu W."/>
            <person name="Santuari L."/>
            <person name="Cao Q."/>
            <person name="Sharma T."/>
            <person name="Shen D."/>
            <person name="Roswanjaya Y."/>
            <person name="Wardhani T."/>
            <person name="Kalhor M.S."/>
            <person name="Jansen J."/>
            <person name="Van den Hoogen J."/>
            <person name="Gungor B."/>
            <person name="Hartog M."/>
            <person name="Hontelez J."/>
            <person name="Verver J."/>
            <person name="Yang W.-C."/>
            <person name="Schijlen E."/>
            <person name="Repin R."/>
            <person name="Schilthuizen M."/>
            <person name="Schranz E."/>
            <person name="Heidstra R."/>
            <person name="Miyata K."/>
            <person name="Fedorova E."/>
            <person name="Kohlen W."/>
            <person name="Bisseling T."/>
            <person name="Smit S."/>
            <person name="Geurts R."/>
        </authorList>
    </citation>
    <scope>NUCLEOTIDE SEQUENCE [LARGE SCALE GENOMIC DNA]</scope>
    <source>
        <strain evidence="10">cv. RG33-2</strain>
    </source>
</reference>
<proteinExistence type="inferred from homology"/>
<dbReference type="EMBL" id="JXTC01000253">
    <property type="protein sequence ID" value="PON75976.1"/>
    <property type="molecule type" value="Genomic_DNA"/>
</dbReference>
<feature type="transmembrane region" description="Helical" evidence="6">
    <location>
        <begin position="287"/>
        <end position="305"/>
    </location>
</feature>
<keyword evidence="3 6" id="KW-0812">Transmembrane</keyword>
<feature type="transmembrane region" description="Helical" evidence="6">
    <location>
        <begin position="88"/>
        <end position="109"/>
    </location>
</feature>
<name>A0A2P5DRQ6_TREOI</name>
<feature type="transmembrane region" description="Helical" evidence="6">
    <location>
        <begin position="184"/>
        <end position="210"/>
    </location>
</feature>
<evidence type="ECO:0000256" key="1">
    <source>
        <dbReference type="ARBA" id="ARBA00004141"/>
    </source>
</evidence>
<comment type="subcellular location">
    <subcellularLocation>
        <location evidence="1 6">Membrane</location>
        <topology evidence="1 6">Multi-pass membrane protein</topology>
    </subcellularLocation>
</comment>
<evidence type="ECO:0000259" key="8">
    <source>
        <dbReference type="Pfam" id="PF00892"/>
    </source>
</evidence>
<evidence type="ECO:0000313" key="10">
    <source>
        <dbReference type="Proteomes" id="UP000237000"/>
    </source>
</evidence>
<feature type="region of interest" description="Disordered" evidence="7">
    <location>
        <begin position="313"/>
        <end position="337"/>
    </location>
</feature>
<feature type="transmembrane region" description="Helical" evidence="6">
    <location>
        <begin position="260"/>
        <end position="281"/>
    </location>
</feature>
<keyword evidence="5 6" id="KW-0472">Membrane</keyword>
<dbReference type="InterPro" id="IPR000620">
    <property type="entry name" value="EamA_dom"/>
</dbReference>
<feature type="transmembrane region" description="Helical" evidence="6">
    <location>
        <begin position="121"/>
        <end position="140"/>
    </location>
</feature>
<comment type="caution">
    <text evidence="9">The sequence shown here is derived from an EMBL/GenBank/DDBJ whole genome shotgun (WGS) entry which is preliminary data.</text>
</comment>
<dbReference type="InterPro" id="IPR030184">
    <property type="entry name" value="WAT1-related"/>
</dbReference>
<comment type="similarity">
    <text evidence="2 6">Belongs to the drug/metabolite transporter (DMT) superfamily. Plant drug/metabolite exporter (P-DME) (TC 2.A.7.4) family.</text>
</comment>
<dbReference type="GO" id="GO:0022857">
    <property type="term" value="F:transmembrane transporter activity"/>
    <property type="evidence" value="ECO:0007669"/>
    <property type="project" value="InterPro"/>
</dbReference>
<feature type="transmembrane region" description="Helical" evidence="6">
    <location>
        <begin position="25"/>
        <end position="47"/>
    </location>
</feature>
<dbReference type="InterPro" id="IPR037185">
    <property type="entry name" value="EmrE-like"/>
</dbReference>
<dbReference type="PANTHER" id="PTHR31218">
    <property type="entry name" value="WAT1-RELATED PROTEIN"/>
    <property type="match status" value="1"/>
</dbReference>
<keyword evidence="10" id="KW-1185">Reference proteome</keyword>
<evidence type="ECO:0000256" key="7">
    <source>
        <dbReference type="SAM" id="MobiDB-lite"/>
    </source>
</evidence>
<dbReference type="SUPFAM" id="SSF103481">
    <property type="entry name" value="Multidrug resistance efflux transporter EmrE"/>
    <property type="match status" value="1"/>
</dbReference>